<feature type="chain" id="PRO_5042078306" evidence="5">
    <location>
        <begin position="24"/>
        <end position="197"/>
    </location>
</feature>
<gene>
    <name evidence="6" type="ORF">QNI22_27580</name>
</gene>
<feature type="coiled-coil region" evidence="3">
    <location>
        <begin position="58"/>
        <end position="118"/>
    </location>
</feature>
<dbReference type="InterPro" id="IPR005632">
    <property type="entry name" value="Chaperone_Skp"/>
</dbReference>
<organism evidence="6 7">
    <name type="scientific">Xanthocytophaga agilis</name>
    <dbReference type="NCBI Taxonomy" id="3048010"/>
    <lineage>
        <taxon>Bacteria</taxon>
        <taxon>Pseudomonadati</taxon>
        <taxon>Bacteroidota</taxon>
        <taxon>Cytophagia</taxon>
        <taxon>Cytophagales</taxon>
        <taxon>Rhodocytophagaceae</taxon>
        <taxon>Xanthocytophaga</taxon>
    </lineage>
</organism>
<evidence type="ECO:0000256" key="1">
    <source>
        <dbReference type="ARBA" id="ARBA00009091"/>
    </source>
</evidence>
<dbReference type="SMART" id="SM00935">
    <property type="entry name" value="OmpH"/>
    <property type="match status" value="1"/>
</dbReference>
<dbReference type="SUPFAM" id="SSF111384">
    <property type="entry name" value="OmpH-like"/>
    <property type="match status" value="1"/>
</dbReference>
<keyword evidence="7" id="KW-1185">Reference proteome</keyword>
<dbReference type="GO" id="GO:0050821">
    <property type="term" value="P:protein stabilization"/>
    <property type="evidence" value="ECO:0007669"/>
    <property type="project" value="TreeGrafter"/>
</dbReference>
<reference evidence="6" key="1">
    <citation type="submission" date="2023-05" db="EMBL/GenBank/DDBJ databases">
        <authorList>
            <person name="Zhang X."/>
        </authorList>
    </citation>
    <scope>NUCLEOTIDE SEQUENCE</scope>
    <source>
        <strain evidence="6">BD1B2-1</strain>
    </source>
</reference>
<comment type="caution">
    <text evidence="6">The sequence shown here is derived from an EMBL/GenBank/DDBJ whole genome shotgun (WGS) entry which is preliminary data.</text>
</comment>
<proteinExistence type="inferred from homology"/>
<comment type="similarity">
    <text evidence="1">Belongs to the Skp family.</text>
</comment>
<dbReference type="Proteomes" id="UP001232063">
    <property type="component" value="Unassembled WGS sequence"/>
</dbReference>
<name>A0AAE3UJ07_9BACT</name>
<dbReference type="RefSeq" id="WP_314515739.1">
    <property type="nucleotide sequence ID" value="NZ_JASJOU010000011.1"/>
</dbReference>
<accession>A0AAE3UJ07</accession>
<evidence type="ECO:0000256" key="2">
    <source>
        <dbReference type="ARBA" id="ARBA00022729"/>
    </source>
</evidence>
<dbReference type="GO" id="GO:0051082">
    <property type="term" value="F:unfolded protein binding"/>
    <property type="evidence" value="ECO:0007669"/>
    <property type="project" value="InterPro"/>
</dbReference>
<evidence type="ECO:0000313" key="6">
    <source>
        <dbReference type="EMBL" id="MDJ1504453.1"/>
    </source>
</evidence>
<evidence type="ECO:0000313" key="7">
    <source>
        <dbReference type="Proteomes" id="UP001232063"/>
    </source>
</evidence>
<sequence length="197" mass="21780">MKKTFIILASMLLALGGSIITQAQNLKIGYVDSQSVLEKLDEVKAANAQLREFAAIKDKELKKDADDFQAKVKDAEDKFQSMTPQMQAATQKELQALQEKLQIKQQSAQSEISNKEKQLFEPIQKRIQDAIKQIATDGSYTYVLDKQVLFHSPTTDDLSDEVVKKLQATKPQAAATPATTKPATTPATTKPTTTPKK</sequence>
<feature type="region of interest" description="Disordered" evidence="4">
    <location>
        <begin position="168"/>
        <end position="197"/>
    </location>
</feature>
<feature type="signal peptide" evidence="5">
    <location>
        <begin position="1"/>
        <end position="23"/>
    </location>
</feature>
<dbReference type="Pfam" id="PF03938">
    <property type="entry name" value="OmpH"/>
    <property type="match status" value="1"/>
</dbReference>
<dbReference type="GO" id="GO:0005829">
    <property type="term" value="C:cytosol"/>
    <property type="evidence" value="ECO:0007669"/>
    <property type="project" value="TreeGrafter"/>
</dbReference>
<dbReference type="Gene3D" id="3.30.910.20">
    <property type="entry name" value="Skp domain"/>
    <property type="match status" value="1"/>
</dbReference>
<keyword evidence="2 5" id="KW-0732">Signal</keyword>
<evidence type="ECO:0000256" key="3">
    <source>
        <dbReference type="SAM" id="Coils"/>
    </source>
</evidence>
<keyword evidence="3" id="KW-0175">Coiled coil</keyword>
<dbReference type="InterPro" id="IPR024930">
    <property type="entry name" value="Skp_dom_sf"/>
</dbReference>
<dbReference type="PANTHER" id="PTHR35089:SF1">
    <property type="entry name" value="CHAPERONE PROTEIN SKP"/>
    <property type="match status" value="1"/>
</dbReference>
<dbReference type="EMBL" id="JASJOU010000011">
    <property type="protein sequence ID" value="MDJ1504453.1"/>
    <property type="molecule type" value="Genomic_DNA"/>
</dbReference>
<protein>
    <submittedName>
        <fullName evidence="6">OmpH family outer membrane protein</fullName>
    </submittedName>
</protein>
<evidence type="ECO:0000256" key="5">
    <source>
        <dbReference type="SAM" id="SignalP"/>
    </source>
</evidence>
<evidence type="ECO:0000256" key="4">
    <source>
        <dbReference type="SAM" id="MobiDB-lite"/>
    </source>
</evidence>
<dbReference type="AlphaFoldDB" id="A0AAE3UJ07"/>
<dbReference type="PANTHER" id="PTHR35089">
    <property type="entry name" value="CHAPERONE PROTEIN SKP"/>
    <property type="match status" value="1"/>
</dbReference>